<sequence length="36" mass="4456">MKGYFDGNEVFLDEVNEDYYDSYLQKSYMVDDYVNW</sequence>
<dbReference type="EMBL" id="LS991951">
    <property type="protein sequence ID" value="SYV96981.1"/>
    <property type="molecule type" value="Genomic_DNA"/>
</dbReference>
<dbReference type="AlphaFoldDB" id="A0A3B0Q9L6"/>
<name>A0A3B0Q9L6_9BACT</name>
<keyword evidence="2" id="KW-1185">Reference proteome</keyword>
<dbReference type="KEGG" id="medw:NCTC10132_00336"/>
<protein>
    <submittedName>
        <fullName evidence="1">Uncharacterized protein</fullName>
    </submittedName>
</protein>
<organism evidence="1 2">
    <name type="scientific">Mycoplasmopsis edwardii</name>
    <dbReference type="NCBI Taxonomy" id="53558"/>
    <lineage>
        <taxon>Bacteria</taxon>
        <taxon>Bacillati</taxon>
        <taxon>Mycoplasmatota</taxon>
        <taxon>Mycoplasmoidales</taxon>
        <taxon>Metamycoplasmataceae</taxon>
        <taxon>Mycoplasmopsis</taxon>
    </lineage>
</organism>
<gene>
    <name evidence="1" type="ORF">NCTC10132_00336</name>
</gene>
<reference evidence="2" key="1">
    <citation type="submission" date="2018-06" db="EMBL/GenBank/DDBJ databases">
        <authorList>
            <consortium name="Pathogen Informatics"/>
        </authorList>
    </citation>
    <scope>NUCLEOTIDE SEQUENCE [LARGE SCALE GENOMIC DNA]</scope>
    <source>
        <strain evidence="2">NCTC10132</strain>
    </source>
</reference>
<evidence type="ECO:0000313" key="2">
    <source>
        <dbReference type="Proteomes" id="UP000257559"/>
    </source>
</evidence>
<proteinExistence type="predicted"/>
<dbReference type="Proteomes" id="UP000257559">
    <property type="component" value="Chromosome"/>
</dbReference>
<evidence type="ECO:0000313" key="1">
    <source>
        <dbReference type="EMBL" id="SYV96981.1"/>
    </source>
</evidence>
<feature type="non-terminal residue" evidence="1">
    <location>
        <position position="36"/>
    </location>
</feature>
<accession>A0A3B0Q9L6</accession>